<dbReference type="InterPro" id="IPR002293">
    <property type="entry name" value="AA/rel_permease1"/>
</dbReference>
<evidence type="ECO:0000256" key="2">
    <source>
        <dbReference type="ARBA" id="ARBA00022475"/>
    </source>
</evidence>
<keyword evidence="5 6" id="KW-0472">Membrane</keyword>
<organism evidence="7 8">
    <name type="scientific">Clostridium polyendosporum</name>
    <dbReference type="NCBI Taxonomy" id="69208"/>
    <lineage>
        <taxon>Bacteria</taxon>
        <taxon>Bacillati</taxon>
        <taxon>Bacillota</taxon>
        <taxon>Clostridia</taxon>
        <taxon>Eubacteriales</taxon>
        <taxon>Clostridiaceae</taxon>
        <taxon>Clostridium</taxon>
    </lineage>
</organism>
<evidence type="ECO:0000313" key="8">
    <source>
        <dbReference type="Proteomes" id="UP000679179"/>
    </source>
</evidence>
<feature type="transmembrane region" description="Helical" evidence="6">
    <location>
        <begin position="12"/>
        <end position="32"/>
    </location>
</feature>
<feature type="transmembrane region" description="Helical" evidence="6">
    <location>
        <begin position="376"/>
        <end position="409"/>
    </location>
</feature>
<dbReference type="RefSeq" id="WP_212905241.1">
    <property type="nucleotide sequence ID" value="NZ_BOPZ01000043.1"/>
</dbReference>
<dbReference type="Gene3D" id="1.20.1740.10">
    <property type="entry name" value="Amino acid/polyamine transporter I"/>
    <property type="match status" value="1"/>
</dbReference>
<comment type="subcellular location">
    <subcellularLocation>
        <location evidence="1">Cell membrane</location>
        <topology evidence="1">Multi-pass membrane protein</topology>
    </subcellularLocation>
</comment>
<feature type="transmembrane region" description="Helical" evidence="6">
    <location>
        <begin position="44"/>
        <end position="66"/>
    </location>
</feature>
<sequence>MNEDKLKATINWKQGTALSISAVIGCGILVLPALTAQKAGPASLLVWIIISLLSFPIVFVLGRLAARVPKAGGIASYSAKAFGSKAGVVTSWILMGSIPIGLPAVALSGAYYLGYVLPLSFWQLILVSAAMLYISIALNIKGIDISSKISSIMVIIIIVLLLSIVLFSSFHVELTAFKPFAPKGIKSILSTFPIIFFAFAGWELITPLAEEFKKPTRDIPISLFLSALFIALLYTSISFVTIGTGVYSSDNASTPLSSLIALSLGKTSGYIVAILTVLITFCTIHANIAGFSRIIYNEARDGEFPKLFSKLHSRFKTPVNALLALGIDFGIVLACFAFISPDLNQLLKFPGSVFLSSYIIAMASALKILSRRDLGWWCALLALIICLIIYFCSGLISLFPIALGTLGWLYVNSRK</sequence>
<dbReference type="EMBL" id="BOPZ01000043">
    <property type="protein sequence ID" value="GIM30576.1"/>
    <property type="molecule type" value="Genomic_DNA"/>
</dbReference>
<feature type="transmembrane region" description="Helical" evidence="6">
    <location>
        <begin position="184"/>
        <end position="202"/>
    </location>
</feature>
<evidence type="ECO:0000256" key="3">
    <source>
        <dbReference type="ARBA" id="ARBA00022692"/>
    </source>
</evidence>
<feature type="transmembrane region" description="Helical" evidence="6">
    <location>
        <begin position="119"/>
        <end position="140"/>
    </location>
</feature>
<dbReference type="GO" id="GO:0022857">
    <property type="term" value="F:transmembrane transporter activity"/>
    <property type="evidence" value="ECO:0007669"/>
    <property type="project" value="InterPro"/>
</dbReference>
<dbReference type="GO" id="GO:0005886">
    <property type="term" value="C:plasma membrane"/>
    <property type="evidence" value="ECO:0007669"/>
    <property type="project" value="UniProtKB-SubCell"/>
</dbReference>
<evidence type="ECO:0000256" key="4">
    <source>
        <dbReference type="ARBA" id="ARBA00022989"/>
    </source>
</evidence>
<keyword evidence="2" id="KW-1003">Cell membrane</keyword>
<dbReference type="PANTHER" id="PTHR42770">
    <property type="entry name" value="AMINO ACID TRANSPORTER-RELATED"/>
    <property type="match status" value="1"/>
</dbReference>
<feature type="transmembrane region" description="Helical" evidence="6">
    <location>
        <begin position="268"/>
        <end position="296"/>
    </location>
</feature>
<protein>
    <submittedName>
        <fullName evidence="7">Amino acid permease</fullName>
    </submittedName>
</protein>
<dbReference type="PROSITE" id="PS51257">
    <property type="entry name" value="PROKAR_LIPOPROTEIN"/>
    <property type="match status" value="1"/>
</dbReference>
<evidence type="ECO:0000256" key="1">
    <source>
        <dbReference type="ARBA" id="ARBA00004651"/>
    </source>
</evidence>
<keyword evidence="8" id="KW-1185">Reference proteome</keyword>
<dbReference type="Proteomes" id="UP000679179">
    <property type="component" value="Unassembled WGS sequence"/>
</dbReference>
<name>A0A919S281_9CLOT</name>
<gene>
    <name evidence="7" type="ORF">CPJCM30710_32420</name>
</gene>
<feature type="transmembrane region" description="Helical" evidence="6">
    <location>
        <begin position="317"/>
        <end position="339"/>
    </location>
</feature>
<proteinExistence type="predicted"/>
<keyword evidence="4 6" id="KW-1133">Transmembrane helix</keyword>
<dbReference type="PIRSF" id="PIRSF006060">
    <property type="entry name" value="AA_transporter"/>
    <property type="match status" value="1"/>
</dbReference>
<feature type="transmembrane region" description="Helical" evidence="6">
    <location>
        <begin position="87"/>
        <end position="113"/>
    </location>
</feature>
<dbReference type="AlphaFoldDB" id="A0A919S281"/>
<comment type="caution">
    <text evidence="7">The sequence shown here is derived from an EMBL/GenBank/DDBJ whole genome shotgun (WGS) entry which is preliminary data.</text>
</comment>
<dbReference type="Pfam" id="PF13520">
    <property type="entry name" value="AA_permease_2"/>
    <property type="match status" value="1"/>
</dbReference>
<keyword evidence="3 6" id="KW-0812">Transmembrane</keyword>
<feature type="transmembrane region" description="Helical" evidence="6">
    <location>
        <begin position="152"/>
        <end position="172"/>
    </location>
</feature>
<dbReference type="InterPro" id="IPR050367">
    <property type="entry name" value="APC_superfamily"/>
</dbReference>
<feature type="transmembrane region" description="Helical" evidence="6">
    <location>
        <begin position="223"/>
        <end position="248"/>
    </location>
</feature>
<feature type="transmembrane region" description="Helical" evidence="6">
    <location>
        <begin position="351"/>
        <end position="369"/>
    </location>
</feature>
<evidence type="ECO:0000313" key="7">
    <source>
        <dbReference type="EMBL" id="GIM30576.1"/>
    </source>
</evidence>
<evidence type="ECO:0000256" key="5">
    <source>
        <dbReference type="ARBA" id="ARBA00023136"/>
    </source>
</evidence>
<evidence type="ECO:0000256" key="6">
    <source>
        <dbReference type="SAM" id="Phobius"/>
    </source>
</evidence>
<accession>A0A919S281</accession>
<reference evidence="7" key="1">
    <citation type="submission" date="2021-03" db="EMBL/GenBank/DDBJ databases">
        <title>Taxonomic study of Clostridium polyendosporum from meadow-gley soil under rice.</title>
        <authorList>
            <person name="Kobayashi H."/>
            <person name="Tanizawa Y."/>
            <person name="Yagura M."/>
        </authorList>
    </citation>
    <scope>NUCLEOTIDE SEQUENCE</scope>
    <source>
        <strain evidence="7">JCM 30710</strain>
    </source>
</reference>
<dbReference type="PANTHER" id="PTHR42770:SF13">
    <property type="entry name" value="L-METHIONINE_BRANCHED-CHAIN AMINO ACID EXPORTER YJEH"/>
    <property type="match status" value="1"/>
</dbReference>